<dbReference type="EMBL" id="GIBP01005118">
    <property type="protein sequence ID" value="NDV34087.1"/>
    <property type="molecule type" value="Transcribed_RNA"/>
</dbReference>
<dbReference type="InterPro" id="IPR050117">
    <property type="entry name" value="MAPK"/>
</dbReference>
<evidence type="ECO:0000256" key="1">
    <source>
        <dbReference type="ARBA" id="ARBA00022741"/>
    </source>
</evidence>
<reference evidence="4" key="1">
    <citation type="journal article" date="2020" name="J. Eukaryot. Microbiol.">
        <title>De novo Sequencing, Assembly and Annotation of the Transcriptome for the Free-Living Testate Amoeba Arcella intermedia.</title>
        <authorList>
            <person name="Ribeiro G.M."/>
            <person name="Porfirio-Sousa A.L."/>
            <person name="Maurer-Alcala X.X."/>
            <person name="Katz L.A."/>
            <person name="Lahr D.J.G."/>
        </authorList>
    </citation>
    <scope>NUCLEOTIDE SEQUENCE</scope>
</reference>
<name>A0A6B2LBA5_9EUKA</name>
<dbReference type="PROSITE" id="PS00108">
    <property type="entry name" value="PROTEIN_KINASE_ST"/>
    <property type="match status" value="1"/>
</dbReference>
<dbReference type="GO" id="GO:0005524">
    <property type="term" value="F:ATP binding"/>
    <property type="evidence" value="ECO:0007669"/>
    <property type="project" value="UniProtKB-KW"/>
</dbReference>
<evidence type="ECO:0000259" key="3">
    <source>
        <dbReference type="PROSITE" id="PS50011"/>
    </source>
</evidence>
<sequence length="299" mass="33527">MVLELCDMDLQKLLELRSLSWETIKDFSCQLVRAIALLHEANVIHRDLKPQNILIRNIENKYTLKLCDFGTGRGETYSQIPQNLRRTTLCDVTTLFYCPPEGILDQHFSSLFGMASPRPASPPEVVSDYSNSVDCWALGCIVGEMVKRSPLFQGDGSGCDQLRLISGICGKPTPEETLHFPDTPAKKYLLGTPLGDAPSIDELFPCPGTAPVEEFENFKDFLKKLLVFDPKKRMTAREALEHPFISPTHSHYPPLPSVSPFCALNKMEQGGVSTDKWKGFLLTELDLYQKNRPALTISH</sequence>
<protein>
    <recommendedName>
        <fullName evidence="3">Protein kinase domain-containing protein</fullName>
    </recommendedName>
</protein>
<dbReference type="Pfam" id="PF00069">
    <property type="entry name" value="Pkinase"/>
    <property type="match status" value="2"/>
</dbReference>
<dbReference type="GO" id="GO:0004672">
    <property type="term" value="F:protein kinase activity"/>
    <property type="evidence" value="ECO:0007669"/>
    <property type="project" value="InterPro"/>
</dbReference>
<dbReference type="InterPro" id="IPR011009">
    <property type="entry name" value="Kinase-like_dom_sf"/>
</dbReference>
<feature type="domain" description="Protein kinase" evidence="3">
    <location>
        <begin position="1"/>
        <end position="245"/>
    </location>
</feature>
<evidence type="ECO:0000256" key="2">
    <source>
        <dbReference type="ARBA" id="ARBA00022840"/>
    </source>
</evidence>
<dbReference type="PANTHER" id="PTHR24055">
    <property type="entry name" value="MITOGEN-ACTIVATED PROTEIN KINASE"/>
    <property type="match status" value="1"/>
</dbReference>
<evidence type="ECO:0000313" key="4">
    <source>
        <dbReference type="EMBL" id="NDV34087.1"/>
    </source>
</evidence>
<organism evidence="4">
    <name type="scientific">Arcella intermedia</name>
    <dbReference type="NCBI Taxonomy" id="1963864"/>
    <lineage>
        <taxon>Eukaryota</taxon>
        <taxon>Amoebozoa</taxon>
        <taxon>Tubulinea</taxon>
        <taxon>Elardia</taxon>
        <taxon>Arcellinida</taxon>
        <taxon>Sphaerothecina</taxon>
        <taxon>Arcellidae</taxon>
        <taxon>Arcella</taxon>
    </lineage>
</organism>
<accession>A0A6B2LBA5</accession>
<dbReference type="Gene3D" id="1.10.510.10">
    <property type="entry name" value="Transferase(Phosphotransferase) domain 1"/>
    <property type="match status" value="1"/>
</dbReference>
<keyword evidence="2" id="KW-0067">ATP-binding</keyword>
<dbReference type="AlphaFoldDB" id="A0A6B2LBA5"/>
<dbReference type="SMART" id="SM00220">
    <property type="entry name" value="S_TKc"/>
    <property type="match status" value="1"/>
</dbReference>
<keyword evidence="1" id="KW-0547">Nucleotide-binding</keyword>
<dbReference type="SUPFAM" id="SSF56112">
    <property type="entry name" value="Protein kinase-like (PK-like)"/>
    <property type="match status" value="1"/>
</dbReference>
<dbReference type="InterPro" id="IPR000719">
    <property type="entry name" value="Prot_kinase_dom"/>
</dbReference>
<proteinExistence type="predicted"/>
<dbReference type="InterPro" id="IPR008271">
    <property type="entry name" value="Ser/Thr_kinase_AS"/>
</dbReference>
<dbReference type="PROSITE" id="PS50011">
    <property type="entry name" value="PROTEIN_KINASE_DOM"/>
    <property type="match status" value="1"/>
</dbReference>